<dbReference type="Gene3D" id="3.40.50.300">
    <property type="entry name" value="P-loop containing nucleotide triphosphate hydrolases"/>
    <property type="match status" value="1"/>
</dbReference>
<comment type="caution">
    <text evidence="2">The sequence shown here is derived from an EMBL/GenBank/DDBJ whole genome shotgun (WGS) entry which is preliminary data.</text>
</comment>
<organism evidence="2 3">
    <name type="scientific">Sphingobium tyrosinilyticum</name>
    <dbReference type="NCBI Taxonomy" id="2715436"/>
    <lineage>
        <taxon>Bacteria</taxon>
        <taxon>Pseudomonadati</taxon>
        <taxon>Pseudomonadota</taxon>
        <taxon>Alphaproteobacteria</taxon>
        <taxon>Sphingomonadales</taxon>
        <taxon>Sphingomonadaceae</taxon>
        <taxon>Sphingobium</taxon>
    </lineage>
</organism>
<gene>
    <name evidence="2" type="ORF">ACFO3E_20285</name>
</gene>
<dbReference type="InterPro" id="IPR041685">
    <property type="entry name" value="AAA_GajA/Old/RecF-like"/>
</dbReference>
<proteinExistence type="predicted"/>
<dbReference type="InterPro" id="IPR027417">
    <property type="entry name" value="P-loop_NTPase"/>
</dbReference>
<feature type="domain" description="Endonuclease GajA/Old nuclease/RecF-like AAA" evidence="1">
    <location>
        <begin position="1"/>
        <end position="125"/>
    </location>
</feature>
<dbReference type="Pfam" id="PF13175">
    <property type="entry name" value="AAA_15"/>
    <property type="match status" value="1"/>
</dbReference>
<evidence type="ECO:0000313" key="3">
    <source>
        <dbReference type="Proteomes" id="UP001595957"/>
    </source>
</evidence>
<evidence type="ECO:0000259" key="1">
    <source>
        <dbReference type="Pfam" id="PF13175"/>
    </source>
</evidence>
<dbReference type="RefSeq" id="WP_082919619.1">
    <property type="nucleotide sequence ID" value="NZ_JBHSFZ010000064.1"/>
</dbReference>
<accession>A0ABV9F3F5</accession>
<sequence>MKIDSITIENFRGIRRVAAQDLGDTIIIAGQNGSGKSCIFDAIRLLKSVYGGYQQNEWQNWLGEFSIAPNATGESLKGMFNDPTRPILIECQFSLEDSEKNFVTRNAAELLTDAIWRTILPEAFQFGAYRLALFASQFREKEPEVRARVEAELPALLAELAQPQIIGRVSVPVGGSIMLHPSQILSVVFTTYRPQEIGVVDYHGAQRHYGRELVQAVNISLDHRSINVNTRFTIIQTNTITSKASLRQATSKKCSHNRLVEKPAMLE</sequence>
<dbReference type="Proteomes" id="UP001595957">
    <property type="component" value="Unassembled WGS sequence"/>
</dbReference>
<dbReference type="SUPFAM" id="SSF52540">
    <property type="entry name" value="P-loop containing nucleoside triphosphate hydrolases"/>
    <property type="match status" value="1"/>
</dbReference>
<reference evidence="3" key="1">
    <citation type="journal article" date="2019" name="Int. J. Syst. Evol. Microbiol.">
        <title>The Global Catalogue of Microorganisms (GCM) 10K type strain sequencing project: providing services to taxonomists for standard genome sequencing and annotation.</title>
        <authorList>
            <consortium name="The Broad Institute Genomics Platform"/>
            <consortium name="The Broad Institute Genome Sequencing Center for Infectious Disease"/>
            <person name="Wu L."/>
            <person name="Ma J."/>
        </authorList>
    </citation>
    <scope>NUCLEOTIDE SEQUENCE [LARGE SCALE GENOMIC DNA]</scope>
    <source>
        <strain evidence="3">NBRC 103632</strain>
    </source>
</reference>
<dbReference type="EMBL" id="JBHSFZ010000064">
    <property type="protein sequence ID" value="MFC4596492.1"/>
    <property type="molecule type" value="Genomic_DNA"/>
</dbReference>
<evidence type="ECO:0000313" key="2">
    <source>
        <dbReference type="EMBL" id="MFC4596492.1"/>
    </source>
</evidence>
<keyword evidence="3" id="KW-1185">Reference proteome</keyword>
<protein>
    <submittedName>
        <fullName evidence="2">AAA family ATPase</fullName>
    </submittedName>
</protein>
<name>A0ABV9F3F5_9SPHN</name>